<dbReference type="InterPro" id="IPR013162">
    <property type="entry name" value="CD80_C2-set"/>
</dbReference>
<comment type="similarity">
    <text evidence="2">Belongs to the immunoglobulin superfamily. ICAM family.</text>
</comment>
<keyword evidence="5" id="KW-0677">Repeat</keyword>
<protein>
    <submittedName>
        <fullName evidence="15">Intercellular adhesion molecule 3</fullName>
    </submittedName>
</protein>
<feature type="transmembrane region" description="Helical" evidence="12">
    <location>
        <begin position="495"/>
        <end position="519"/>
    </location>
</feature>
<sequence length="555" mass="60094">MATMVLSRPLSGTCQTLLLFLLLVCCVLSPVSQGQQFLLRVQPQDPVLPAGGSLVVNCSTECPNPKLIILETSLLKKPVGVGPGWAAFQLINVTSDSRVLCAGFCNGFQMISSSNITVYRFPDQVELAPLPPWQPVGKNLTLRCQVAGGVPRSELTVVFLRGEEELSRQRVAGEPAQVEVEVTATVLVSRSDHGASFSCHTELDLRPQGLGLFENTSAPHQLRTFALPRTLPHLVAPRSLEVGTSRQVTCTLDGLFPSSEAQVQLALGDQMLNPAVTRHGDRLMARTTVTARADQEGPQEIVCNVTLGGETRESRENLTVFSFLGPILNLSESSAPEGSIVTVTCMAGARVNVLLDGVSAAAPGQPAQLQLNATEVDDQRSFFCSAILEVDGEIFKRNTSVQLRVLYGPKIDRANCPERLKWKEKTKQVLQCQARGNPAPQLHCLQKDSNLEVPIGIPVFVKLRYNGTYHCQAASSRGTYTLVVVMDVQGRNHPFVTIFMAVLVIVGLVTVTVALKYLYGAKRRGIYKVNQESSSLPLTSMRPMEAVAEEPSAAG</sequence>
<evidence type="ECO:0000313" key="16">
    <source>
        <dbReference type="Proteomes" id="UP000694414"/>
    </source>
</evidence>
<dbReference type="Pfam" id="PF03921">
    <property type="entry name" value="ICAM_N"/>
    <property type="match status" value="1"/>
</dbReference>
<evidence type="ECO:0000256" key="12">
    <source>
        <dbReference type="SAM" id="Phobius"/>
    </source>
</evidence>
<dbReference type="GO" id="GO:0005178">
    <property type="term" value="F:integrin binding"/>
    <property type="evidence" value="ECO:0007669"/>
    <property type="project" value="Ensembl"/>
</dbReference>
<dbReference type="Pfam" id="PF08205">
    <property type="entry name" value="C2-set_2"/>
    <property type="match status" value="1"/>
</dbReference>
<feature type="signal peptide" evidence="13">
    <location>
        <begin position="1"/>
        <end position="34"/>
    </location>
</feature>
<proteinExistence type="inferred from homology"/>
<keyword evidence="6" id="KW-0130">Cell adhesion</keyword>
<feature type="domain" description="Immunoglobulin" evidence="14">
    <location>
        <begin position="417"/>
        <end position="485"/>
    </location>
</feature>
<comment type="subcellular location">
    <subcellularLocation>
        <location evidence="1">Membrane</location>
        <topology evidence="1">Single-pass type I membrane protein</topology>
    </subcellularLocation>
</comment>
<evidence type="ECO:0000256" key="1">
    <source>
        <dbReference type="ARBA" id="ARBA00004479"/>
    </source>
</evidence>
<dbReference type="PANTHER" id="PTHR13771:SF17">
    <property type="entry name" value="INTERCELLULAR ADHESION MOLECULE 3"/>
    <property type="match status" value="1"/>
</dbReference>
<keyword evidence="11" id="KW-0393">Immunoglobulin domain</keyword>
<reference evidence="15" key="1">
    <citation type="submission" date="2025-08" db="UniProtKB">
        <authorList>
            <consortium name="Ensembl"/>
        </authorList>
    </citation>
    <scope>IDENTIFICATION</scope>
</reference>
<dbReference type="SMART" id="SM00409">
    <property type="entry name" value="IG"/>
    <property type="match status" value="3"/>
</dbReference>
<dbReference type="PANTHER" id="PTHR13771">
    <property type="entry name" value="INTERCELLULAR ADHESION MOLECULE"/>
    <property type="match status" value="1"/>
</dbReference>
<dbReference type="AlphaFoldDB" id="A0A8C9A2F9"/>
<dbReference type="InterPro" id="IPR013768">
    <property type="entry name" value="ICAM_N"/>
</dbReference>
<keyword evidence="3 12" id="KW-0812">Transmembrane</keyword>
<dbReference type="GO" id="GO:0005886">
    <property type="term" value="C:plasma membrane"/>
    <property type="evidence" value="ECO:0007669"/>
    <property type="project" value="TreeGrafter"/>
</dbReference>
<evidence type="ECO:0000256" key="8">
    <source>
        <dbReference type="ARBA" id="ARBA00023136"/>
    </source>
</evidence>
<evidence type="ECO:0000259" key="14">
    <source>
        <dbReference type="SMART" id="SM00409"/>
    </source>
</evidence>
<evidence type="ECO:0000313" key="15">
    <source>
        <dbReference type="Ensembl" id="ENSPSMP00000026255.1"/>
    </source>
</evidence>
<dbReference type="Ensembl" id="ENSPSMT00000030394.1">
    <property type="protein sequence ID" value="ENSPSMP00000026255.1"/>
    <property type="gene ID" value="ENSPSMG00000018423.1"/>
</dbReference>
<dbReference type="GeneTree" id="ENSGT00940000159005"/>
<evidence type="ECO:0000256" key="13">
    <source>
        <dbReference type="SAM" id="SignalP"/>
    </source>
</evidence>
<evidence type="ECO:0000256" key="3">
    <source>
        <dbReference type="ARBA" id="ARBA00022692"/>
    </source>
</evidence>
<name>A0A8C9A2F9_PROSS</name>
<feature type="chain" id="PRO_5046647036" evidence="13">
    <location>
        <begin position="35"/>
        <end position="555"/>
    </location>
</feature>
<feature type="domain" description="Immunoglobulin" evidence="14">
    <location>
        <begin position="43"/>
        <end position="119"/>
    </location>
</feature>
<evidence type="ECO:0000256" key="4">
    <source>
        <dbReference type="ARBA" id="ARBA00022729"/>
    </source>
</evidence>
<gene>
    <name evidence="15" type="primary">ICAM3</name>
</gene>
<evidence type="ECO:0000256" key="7">
    <source>
        <dbReference type="ARBA" id="ARBA00022989"/>
    </source>
</evidence>
<dbReference type="SUPFAM" id="SSF48726">
    <property type="entry name" value="Immunoglobulin"/>
    <property type="match status" value="5"/>
</dbReference>
<keyword evidence="4 13" id="KW-0732">Signal</keyword>
<keyword evidence="7 12" id="KW-1133">Transmembrane helix</keyword>
<evidence type="ECO:0000256" key="10">
    <source>
        <dbReference type="ARBA" id="ARBA00023180"/>
    </source>
</evidence>
<dbReference type="InterPro" id="IPR048679">
    <property type="entry name" value="ICAM1_3_5_D2"/>
</dbReference>
<accession>A0A8C9A2F9</accession>
<keyword evidence="10" id="KW-0325">Glycoprotein</keyword>
<evidence type="ECO:0000256" key="6">
    <source>
        <dbReference type="ARBA" id="ARBA00022889"/>
    </source>
</evidence>
<organism evidence="15 16">
    <name type="scientific">Prolemur simus</name>
    <name type="common">Greater bamboo lemur</name>
    <name type="synonym">Hapalemur simus</name>
    <dbReference type="NCBI Taxonomy" id="1328070"/>
    <lineage>
        <taxon>Eukaryota</taxon>
        <taxon>Metazoa</taxon>
        <taxon>Chordata</taxon>
        <taxon>Craniata</taxon>
        <taxon>Vertebrata</taxon>
        <taxon>Euteleostomi</taxon>
        <taxon>Mammalia</taxon>
        <taxon>Eutheria</taxon>
        <taxon>Euarchontoglires</taxon>
        <taxon>Primates</taxon>
        <taxon>Strepsirrhini</taxon>
        <taxon>Lemuriformes</taxon>
        <taxon>Lemuridae</taxon>
        <taxon>Prolemur</taxon>
    </lineage>
</organism>
<evidence type="ECO:0000256" key="9">
    <source>
        <dbReference type="ARBA" id="ARBA00023157"/>
    </source>
</evidence>
<dbReference type="InterPro" id="IPR003988">
    <property type="entry name" value="ICAM"/>
</dbReference>
<dbReference type="InterPro" id="IPR003599">
    <property type="entry name" value="Ig_sub"/>
</dbReference>
<keyword evidence="8 12" id="KW-0472">Membrane</keyword>
<dbReference type="Proteomes" id="UP000694414">
    <property type="component" value="Unplaced"/>
</dbReference>
<dbReference type="GO" id="GO:0006909">
    <property type="term" value="P:phagocytosis"/>
    <property type="evidence" value="ECO:0007669"/>
    <property type="project" value="UniProtKB-KW"/>
</dbReference>
<evidence type="ECO:0000256" key="5">
    <source>
        <dbReference type="ARBA" id="ARBA00022737"/>
    </source>
</evidence>
<dbReference type="InterPro" id="IPR013783">
    <property type="entry name" value="Ig-like_fold"/>
</dbReference>
<dbReference type="InterPro" id="IPR047012">
    <property type="entry name" value="ICAM_VCAM"/>
</dbReference>
<keyword evidence="9" id="KW-1015">Disulfide bond</keyword>
<dbReference type="Pfam" id="PF21146">
    <property type="entry name" value="ICAM1_3_5_D2"/>
    <property type="match status" value="1"/>
</dbReference>
<dbReference type="InterPro" id="IPR003987">
    <property type="entry name" value="ICAM_VCAM_N"/>
</dbReference>
<dbReference type="Gene3D" id="2.60.40.10">
    <property type="entry name" value="Immunoglobulins"/>
    <property type="match status" value="5"/>
</dbReference>
<reference evidence="15" key="2">
    <citation type="submission" date="2025-09" db="UniProtKB">
        <authorList>
            <consortium name="Ensembl"/>
        </authorList>
    </citation>
    <scope>IDENTIFICATION</scope>
</reference>
<keyword evidence="16" id="KW-1185">Reference proteome</keyword>
<evidence type="ECO:0000256" key="2">
    <source>
        <dbReference type="ARBA" id="ARBA00005925"/>
    </source>
</evidence>
<dbReference type="PRINTS" id="PR01472">
    <property type="entry name" value="ICAMVCAM1"/>
</dbReference>
<dbReference type="GO" id="GO:0098609">
    <property type="term" value="P:cell-cell adhesion"/>
    <property type="evidence" value="ECO:0007669"/>
    <property type="project" value="InterPro"/>
</dbReference>
<dbReference type="PRINTS" id="PR01473">
    <property type="entry name" value="ICAM"/>
</dbReference>
<feature type="domain" description="Immunoglobulin" evidence="14">
    <location>
        <begin position="330"/>
        <end position="406"/>
    </location>
</feature>
<evidence type="ECO:0000256" key="11">
    <source>
        <dbReference type="ARBA" id="ARBA00023319"/>
    </source>
</evidence>
<dbReference type="InterPro" id="IPR036179">
    <property type="entry name" value="Ig-like_dom_sf"/>
</dbReference>